<name>A0ABT8N7K0_9BACL</name>
<dbReference type="RefSeq" id="WP_301854413.1">
    <property type="nucleotide sequence ID" value="NZ_JAUJWU010000001.1"/>
</dbReference>
<dbReference type="Proteomes" id="UP001172142">
    <property type="component" value="Unassembled WGS sequence"/>
</dbReference>
<gene>
    <name evidence="1" type="ORF">QWY13_00065</name>
</gene>
<keyword evidence="2" id="KW-1185">Reference proteome</keyword>
<dbReference type="EMBL" id="JAUJWU010000001">
    <property type="protein sequence ID" value="MDN7243867.1"/>
    <property type="molecule type" value="Genomic_DNA"/>
</dbReference>
<comment type="caution">
    <text evidence="1">The sequence shown here is derived from an EMBL/GenBank/DDBJ whole genome shotgun (WGS) entry which is preliminary data.</text>
</comment>
<sequence length="45" mass="5130">MATITDSQPGDWIVITGKGHKKYQQTYQLPTTSDREPVDFAIEFD</sequence>
<reference evidence="1 2" key="1">
    <citation type="submission" date="2023-07" db="EMBL/GenBank/DDBJ databases">
        <title>Novel species in genus Planococcus.</title>
        <authorList>
            <person name="Ning S."/>
        </authorList>
    </citation>
    <scope>NUCLEOTIDE SEQUENCE [LARGE SCALE GENOMIC DNA]</scope>
    <source>
        <strain evidence="1 2">N017</strain>
    </source>
</reference>
<protein>
    <submittedName>
        <fullName evidence="1">Uncharacterized protein</fullName>
    </submittedName>
</protein>
<accession>A0ABT8N7K0</accession>
<dbReference type="InterPro" id="IPR036615">
    <property type="entry name" value="Mur_ligase_C_dom_sf"/>
</dbReference>
<proteinExistence type="predicted"/>
<organism evidence="1 2">
    <name type="scientific">Planococcus shenhongbingii</name>
    <dbReference type="NCBI Taxonomy" id="3058398"/>
    <lineage>
        <taxon>Bacteria</taxon>
        <taxon>Bacillati</taxon>
        <taxon>Bacillota</taxon>
        <taxon>Bacilli</taxon>
        <taxon>Bacillales</taxon>
        <taxon>Caryophanaceae</taxon>
        <taxon>Planococcus</taxon>
    </lineage>
</organism>
<dbReference type="Gene3D" id="3.90.190.20">
    <property type="entry name" value="Mur ligase, C-terminal domain"/>
    <property type="match status" value="1"/>
</dbReference>
<evidence type="ECO:0000313" key="1">
    <source>
        <dbReference type="EMBL" id="MDN7243867.1"/>
    </source>
</evidence>
<evidence type="ECO:0000313" key="2">
    <source>
        <dbReference type="Proteomes" id="UP001172142"/>
    </source>
</evidence>